<keyword evidence="2" id="KW-0808">Transferase</keyword>
<dbReference type="InterPro" id="IPR011009">
    <property type="entry name" value="Kinase-like_dom_sf"/>
</dbReference>
<dbReference type="InterPro" id="IPR001245">
    <property type="entry name" value="Ser-Thr/Tyr_kinase_cat_dom"/>
</dbReference>
<dbReference type="GO" id="GO:0004674">
    <property type="term" value="F:protein serine/threonine kinase activity"/>
    <property type="evidence" value="ECO:0007669"/>
    <property type="project" value="TreeGrafter"/>
</dbReference>
<dbReference type="PANTHER" id="PTHR44329">
    <property type="entry name" value="SERINE/THREONINE-PROTEIN KINASE TNNI3K-RELATED"/>
    <property type="match status" value="1"/>
</dbReference>
<gene>
    <name evidence="2" type="ORF">L210DRAFT_3761441</name>
</gene>
<proteinExistence type="predicted"/>
<accession>A0AAD4BSY2</accession>
<dbReference type="SUPFAM" id="SSF56112">
    <property type="entry name" value="Protein kinase-like (PK-like)"/>
    <property type="match status" value="1"/>
</dbReference>
<dbReference type="InterPro" id="IPR008266">
    <property type="entry name" value="Tyr_kinase_AS"/>
</dbReference>
<dbReference type="InterPro" id="IPR051681">
    <property type="entry name" value="Ser/Thr_Kinases-Pseudokinases"/>
</dbReference>
<dbReference type="Gene3D" id="3.40.50.1460">
    <property type="match status" value="1"/>
</dbReference>
<evidence type="ECO:0000313" key="2">
    <source>
        <dbReference type="EMBL" id="KAF8438558.1"/>
    </source>
</evidence>
<dbReference type="Gene3D" id="1.10.510.10">
    <property type="entry name" value="Transferase(Phosphotransferase) domain 1"/>
    <property type="match status" value="1"/>
</dbReference>
<dbReference type="GO" id="GO:0005524">
    <property type="term" value="F:ATP binding"/>
    <property type="evidence" value="ECO:0007669"/>
    <property type="project" value="InterPro"/>
</dbReference>
<reference evidence="2" key="2">
    <citation type="journal article" date="2020" name="Nat. Commun.">
        <title>Large-scale genome sequencing of mycorrhizal fungi provides insights into the early evolution of symbiotic traits.</title>
        <authorList>
            <person name="Miyauchi S."/>
            <person name="Kiss E."/>
            <person name="Kuo A."/>
            <person name="Drula E."/>
            <person name="Kohler A."/>
            <person name="Sanchez-Garcia M."/>
            <person name="Morin E."/>
            <person name="Andreopoulos B."/>
            <person name="Barry K.W."/>
            <person name="Bonito G."/>
            <person name="Buee M."/>
            <person name="Carver A."/>
            <person name="Chen C."/>
            <person name="Cichocki N."/>
            <person name="Clum A."/>
            <person name="Culley D."/>
            <person name="Crous P.W."/>
            <person name="Fauchery L."/>
            <person name="Girlanda M."/>
            <person name="Hayes R.D."/>
            <person name="Keri Z."/>
            <person name="LaButti K."/>
            <person name="Lipzen A."/>
            <person name="Lombard V."/>
            <person name="Magnuson J."/>
            <person name="Maillard F."/>
            <person name="Murat C."/>
            <person name="Nolan M."/>
            <person name="Ohm R.A."/>
            <person name="Pangilinan J."/>
            <person name="Pereira M.F."/>
            <person name="Perotto S."/>
            <person name="Peter M."/>
            <person name="Pfister S."/>
            <person name="Riley R."/>
            <person name="Sitrit Y."/>
            <person name="Stielow J.B."/>
            <person name="Szollosi G."/>
            <person name="Zifcakova L."/>
            <person name="Stursova M."/>
            <person name="Spatafora J.W."/>
            <person name="Tedersoo L."/>
            <person name="Vaario L.M."/>
            <person name="Yamada A."/>
            <person name="Yan M."/>
            <person name="Wang P."/>
            <person name="Xu J."/>
            <person name="Bruns T."/>
            <person name="Baldrian P."/>
            <person name="Vilgalys R."/>
            <person name="Dunand C."/>
            <person name="Henrissat B."/>
            <person name="Grigoriev I.V."/>
            <person name="Hibbett D."/>
            <person name="Nagy L.G."/>
            <person name="Martin F.M."/>
        </authorList>
    </citation>
    <scope>NUCLEOTIDE SEQUENCE</scope>
    <source>
        <strain evidence="2">BED1</strain>
    </source>
</reference>
<keyword evidence="2" id="KW-0418">Kinase</keyword>
<comment type="caution">
    <text evidence="2">The sequence shown here is derived from an EMBL/GenBank/DDBJ whole genome shotgun (WGS) entry which is preliminary data.</text>
</comment>
<dbReference type="Pfam" id="PF07714">
    <property type="entry name" value="PK_Tyr_Ser-Thr"/>
    <property type="match status" value="1"/>
</dbReference>
<dbReference type="PROSITE" id="PS00109">
    <property type="entry name" value="PROTEIN_KINASE_TYR"/>
    <property type="match status" value="1"/>
</dbReference>
<feature type="domain" description="Protein kinase" evidence="1">
    <location>
        <begin position="25"/>
        <end position="299"/>
    </location>
</feature>
<name>A0AAD4BSY2_BOLED</name>
<keyword evidence="3" id="KW-1185">Reference proteome</keyword>
<organism evidence="2 3">
    <name type="scientific">Boletus edulis BED1</name>
    <dbReference type="NCBI Taxonomy" id="1328754"/>
    <lineage>
        <taxon>Eukaryota</taxon>
        <taxon>Fungi</taxon>
        <taxon>Dikarya</taxon>
        <taxon>Basidiomycota</taxon>
        <taxon>Agaricomycotina</taxon>
        <taxon>Agaricomycetes</taxon>
        <taxon>Agaricomycetidae</taxon>
        <taxon>Boletales</taxon>
        <taxon>Boletineae</taxon>
        <taxon>Boletaceae</taxon>
        <taxon>Boletoideae</taxon>
        <taxon>Boletus</taxon>
    </lineage>
</organism>
<reference evidence="2" key="1">
    <citation type="submission" date="2019-10" db="EMBL/GenBank/DDBJ databases">
        <authorList>
            <consortium name="DOE Joint Genome Institute"/>
            <person name="Kuo A."/>
            <person name="Miyauchi S."/>
            <person name="Kiss E."/>
            <person name="Drula E."/>
            <person name="Kohler A."/>
            <person name="Sanchez-Garcia M."/>
            <person name="Andreopoulos B."/>
            <person name="Barry K.W."/>
            <person name="Bonito G."/>
            <person name="Buee M."/>
            <person name="Carver A."/>
            <person name="Chen C."/>
            <person name="Cichocki N."/>
            <person name="Clum A."/>
            <person name="Culley D."/>
            <person name="Crous P.W."/>
            <person name="Fauchery L."/>
            <person name="Girlanda M."/>
            <person name="Hayes R."/>
            <person name="Keri Z."/>
            <person name="LaButti K."/>
            <person name="Lipzen A."/>
            <person name="Lombard V."/>
            <person name="Magnuson J."/>
            <person name="Maillard F."/>
            <person name="Morin E."/>
            <person name="Murat C."/>
            <person name="Nolan M."/>
            <person name="Ohm R."/>
            <person name="Pangilinan J."/>
            <person name="Pereira M."/>
            <person name="Perotto S."/>
            <person name="Peter M."/>
            <person name="Riley R."/>
            <person name="Sitrit Y."/>
            <person name="Stielow B."/>
            <person name="Szollosi G."/>
            <person name="Zifcakova L."/>
            <person name="Stursova M."/>
            <person name="Spatafora J.W."/>
            <person name="Tedersoo L."/>
            <person name="Vaario L.-M."/>
            <person name="Yamada A."/>
            <person name="Yan M."/>
            <person name="Wang P."/>
            <person name="Xu J."/>
            <person name="Bruns T."/>
            <person name="Baldrian P."/>
            <person name="Vilgalys R."/>
            <person name="Henrissat B."/>
            <person name="Grigoriev I.V."/>
            <person name="Hibbett D."/>
            <person name="Nagy L.G."/>
            <person name="Martin F.M."/>
        </authorList>
    </citation>
    <scope>NUCLEOTIDE SEQUENCE</scope>
    <source>
        <strain evidence="2">BED1</strain>
    </source>
</reference>
<dbReference type="PROSITE" id="PS50011">
    <property type="entry name" value="PROTEIN_KINASE_DOM"/>
    <property type="match status" value="1"/>
</dbReference>
<evidence type="ECO:0000259" key="1">
    <source>
        <dbReference type="PROSITE" id="PS50011"/>
    </source>
</evidence>
<dbReference type="Proteomes" id="UP001194468">
    <property type="component" value="Unassembled WGS sequence"/>
</dbReference>
<dbReference type="InterPro" id="IPR000719">
    <property type="entry name" value="Prot_kinase_dom"/>
</dbReference>
<sequence>MLILDHSANRFNEHKLIDLTDRIDRGSAIYCGGGRFGDVYKCRYTEPSNSSPSTVAVKSLRYFVFSGEESEAINKDLRRELGLWRRLDFDHQNIVPLLGVTKWHGPLDAIVSAWMPNGTLHSFLKDAGKTHTLVQRFSILRGIASCLEYLHSILVLHGDLTSCNILIDEECKPRITDFGLSSALGKLQPGMTYLNRCSTDPGAIRWAAPELFDDECKPKPSVDVYSFGCIMLEVLSGKIPWEGRPERVVIGLKIVQRKFPDRPAAAQIDDKHWEFMTKCWLLPEKRPSAQQVVRYLTDLEPGDPRGDCRVQESIRYNTGYTSTGRRKALLIAIRHITRKSDIGHHPNIHCAHRDARALRDHLIDSHGYHSDDVVLMMDDKNLPKELWASRKRILRKIDQLVDNASDTTHFFFYFSGRCRESQEGIIAGDGKTISSQVVCKCVYSYTLSIPQIFCALRLLSLRKATGPTDRPGSKCLFKKVACWPWTLLQSRRYINRSTPTTEQEALPTGRPPISPTARCVTPFAYLKTQYSTTSYTDLTKPVEL</sequence>
<dbReference type="EMBL" id="WHUW01000016">
    <property type="protein sequence ID" value="KAF8438558.1"/>
    <property type="molecule type" value="Genomic_DNA"/>
</dbReference>
<dbReference type="AlphaFoldDB" id="A0AAD4BSY2"/>
<evidence type="ECO:0000313" key="3">
    <source>
        <dbReference type="Proteomes" id="UP001194468"/>
    </source>
</evidence>
<protein>
    <submittedName>
        <fullName evidence="2">Kinase-like domain-containing protein</fullName>
    </submittedName>
</protein>